<dbReference type="Proteomes" id="UP001281614">
    <property type="component" value="Unassembled WGS sequence"/>
</dbReference>
<feature type="compositionally biased region" description="Polar residues" evidence="1">
    <location>
        <begin position="174"/>
        <end position="185"/>
    </location>
</feature>
<keyword evidence="3" id="KW-1185">Reference proteome</keyword>
<feature type="region of interest" description="Disordered" evidence="1">
    <location>
        <begin position="64"/>
        <end position="95"/>
    </location>
</feature>
<organism evidence="2 3">
    <name type="scientific">Colletotrichum kahawae</name>
    <name type="common">Coffee berry disease fungus</name>
    <dbReference type="NCBI Taxonomy" id="34407"/>
    <lineage>
        <taxon>Eukaryota</taxon>
        <taxon>Fungi</taxon>
        <taxon>Dikarya</taxon>
        <taxon>Ascomycota</taxon>
        <taxon>Pezizomycotina</taxon>
        <taxon>Sordariomycetes</taxon>
        <taxon>Hypocreomycetidae</taxon>
        <taxon>Glomerellales</taxon>
        <taxon>Glomerellaceae</taxon>
        <taxon>Colletotrichum</taxon>
        <taxon>Colletotrichum gloeosporioides species complex</taxon>
    </lineage>
</organism>
<feature type="compositionally biased region" description="Polar residues" evidence="1">
    <location>
        <begin position="138"/>
        <end position="154"/>
    </location>
</feature>
<gene>
    <name evidence="2" type="ORF">CKAH01_06818</name>
</gene>
<dbReference type="EMBL" id="VYYT01000311">
    <property type="protein sequence ID" value="KAK2744561.1"/>
    <property type="molecule type" value="Genomic_DNA"/>
</dbReference>
<dbReference type="AlphaFoldDB" id="A0AAD9YA83"/>
<proteinExistence type="predicted"/>
<sequence length="202" mass="21538">MASAMRGDGDALTAQAFASVLHLRLLTTEKGRESRSSSSRFAIRPQAGANSVCHAIHVESQALHAQQPITTKQPEQSSKHQPEALQWPVSKHNGPLPLDPRPASAMPMQHACSGPISVSIFSTDPSLLAPSSPPHLAQQNPAPFLSGSSKTSPPSRGPLFAFVIPARPDEKSGFHTSSRTRQSSVARHLPPPFSLERPGDTV</sequence>
<evidence type="ECO:0000313" key="3">
    <source>
        <dbReference type="Proteomes" id="UP001281614"/>
    </source>
</evidence>
<feature type="compositionally biased region" description="Polar residues" evidence="1">
    <location>
        <begin position="64"/>
        <end position="76"/>
    </location>
</feature>
<feature type="region of interest" description="Disordered" evidence="1">
    <location>
        <begin position="129"/>
        <end position="202"/>
    </location>
</feature>
<accession>A0AAD9YA83</accession>
<comment type="caution">
    <text evidence="2">The sequence shown here is derived from an EMBL/GenBank/DDBJ whole genome shotgun (WGS) entry which is preliminary data.</text>
</comment>
<name>A0AAD9YA83_COLKA</name>
<evidence type="ECO:0000256" key="1">
    <source>
        <dbReference type="SAM" id="MobiDB-lite"/>
    </source>
</evidence>
<reference evidence="2" key="1">
    <citation type="submission" date="2023-02" db="EMBL/GenBank/DDBJ databases">
        <title>Colletotrichum kahawae CIFC_Que2 genome sequencing and assembly.</title>
        <authorList>
            <person name="Baroncelli R."/>
        </authorList>
    </citation>
    <scope>NUCLEOTIDE SEQUENCE</scope>
    <source>
        <strain evidence="2">CIFC_Que2</strain>
    </source>
</reference>
<evidence type="ECO:0000313" key="2">
    <source>
        <dbReference type="EMBL" id="KAK2744561.1"/>
    </source>
</evidence>
<protein>
    <submittedName>
        <fullName evidence="2">Uncharacterized protein</fullName>
    </submittedName>
</protein>